<evidence type="ECO:0000313" key="2">
    <source>
        <dbReference type="Proteomes" id="UP000321436"/>
    </source>
</evidence>
<organism evidence="1 2">
    <name type="scientific">Chitinophaga cymbidii</name>
    <dbReference type="NCBI Taxonomy" id="1096750"/>
    <lineage>
        <taxon>Bacteria</taxon>
        <taxon>Pseudomonadati</taxon>
        <taxon>Bacteroidota</taxon>
        <taxon>Chitinophagia</taxon>
        <taxon>Chitinophagales</taxon>
        <taxon>Chitinophagaceae</taxon>
        <taxon>Chitinophaga</taxon>
    </lineage>
</organism>
<keyword evidence="2" id="KW-1185">Reference proteome</keyword>
<dbReference type="OrthoDB" id="7358785at2"/>
<sequence length="149" mass="16997">MARPKGTYKFTVEQIETAWTEYKQKCDDFCVWEVSAGKKIKVPNPQIYTLESFLIYLGMDEDTFDRYKGIARFSRTVTRIRAEVFACKKTAMVNGYGNVQGIMFDMRANYKITDKQDLDVNLAATITQVVPKVINTGVPLASSEKDIQE</sequence>
<dbReference type="InterPro" id="IPR032066">
    <property type="entry name" value="GP3_package"/>
</dbReference>
<dbReference type="AlphaFoldDB" id="A0A512RIM9"/>
<protein>
    <recommendedName>
        <fullName evidence="3">DNA-packaging protein</fullName>
    </recommendedName>
</protein>
<evidence type="ECO:0000313" key="1">
    <source>
        <dbReference type="EMBL" id="GEP95556.1"/>
    </source>
</evidence>
<evidence type="ECO:0008006" key="3">
    <source>
        <dbReference type="Google" id="ProtNLM"/>
    </source>
</evidence>
<comment type="caution">
    <text evidence="1">The sequence shown here is derived from an EMBL/GenBank/DDBJ whole genome shotgun (WGS) entry which is preliminary data.</text>
</comment>
<name>A0A512RIM9_9BACT</name>
<dbReference type="Pfam" id="PF16677">
    <property type="entry name" value="GP3_package"/>
    <property type="match status" value="1"/>
</dbReference>
<dbReference type="RefSeq" id="WP_146859902.1">
    <property type="nucleotide sequence ID" value="NZ_BKAU01000001.1"/>
</dbReference>
<dbReference type="Gene3D" id="1.10.132.80">
    <property type="match status" value="1"/>
</dbReference>
<dbReference type="EMBL" id="BKAU01000001">
    <property type="protein sequence ID" value="GEP95556.1"/>
    <property type="molecule type" value="Genomic_DNA"/>
</dbReference>
<reference evidence="1 2" key="1">
    <citation type="submission" date="2019-07" db="EMBL/GenBank/DDBJ databases">
        <title>Whole genome shotgun sequence of Chitinophaga cymbidii NBRC 109752.</title>
        <authorList>
            <person name="Hosoyama A."/>
            <person name="Uohara A."/>
            <person name="Ohji S."/>
            <person name="Ichikawa N."/>
        </authorList>
    </citation>
    <scope>NUCLEOTIDE SEQUENCE [LARGE SCALE GENOMIC DNA]</scope>
    <source>
        <strain evidence="1 2">NBRC 109752</strain>
    </source>
</reference>
<accession>A0A512RIM9</accession>
<dbReference type="Proteomes" id="UP000321436">
    <property type="component" value="Unassembled WGS sequence"/>
</dbReference>
<proteinExistence type="predicted"/>
<gene>
    <name evidence="1" type="ORF">CCY01nite_18160</name>
</gene>